<organism evidence="1 2">
    <name type="scientific">Cirrhinus mrigala</name>
    <name type="common">Mrigala</name>
    <dbReference type="NCBI Taxonomy" id="683832"/>
    <lineage>
        <taxon>Eukaryota</taxon>
        <taxon>Metazoa</taxon>
        <taxon>Chordata</taxon>
        <taxon>Craniata</taxon>
        <taxon>Vertebrata</taxon>
        <taxon>Euteleostomi</taxon>
        <taxon>Actinopterygii</taxon>
        <taxon>Neopterygii</taxon>
        <taxon>Teleostei</taxon>
        <taxon>Ostariophysi</taxon>
        <taxon>Cypriniformes</taxon>
        <taxon>Cyprinidae</taxon>
        <taxon>Labeoninae</taxon>
        <taxon>Labeonini</taxon>
        <taxon>Cirrhinus</taxon>
    </lineage>
</organism>
<feature type="non-terminal residue" evidence="1">
    <location>
        <position position="60"/>
    </location>
</feature>
<dbReference type="AlphaFoldDB" id="A0ABD0QR52"/>
<sequence length="60" mass="6518">AVELAVFCEGFFLQNMVDLLDCEQFEELLLASDCSTTLDPDVLDGLQATLASRLHSLCGP</sequence>
<gene>
    <name evidence="1" type="ORF">M9458_015756</name>
</gene>
<dbReference type="Proteomes" id="UP001529510">
    <property type="component" value="Unassembled WGS sequence"/>
</dbReference>
<dbReference type="EMBL" id="JAMKFB020000007">
    <property type="protein sequence ID" value="KAL0188657.1"/>
    <property type="molecule type" value="Genomic_DNA"/>
</dbReference>
<feature type="non-terminal residue" evidence="1">
    <location>
        <position position="1"/>
    </location>
</feature>
<evidence type="ECO:0000313" key="1">
    <source>
        <dbReference type="EMBL" id="KAL0188657.1"/>
    </source>
</evidence>
<protein>
    <submittedName>
        <fullName evidence="1">Uncharacterized protein</fullName>
    </submittedName>
</protein>
<name>A0ABD0QR52_CIRMR</name>
<keyword evidence="2" id="KW-1185">Reference proteome</keyword>
<proteinExistence type="predicted"/>
<comment type="caution">
    <text evidence="1">The sequence shown here is derived from an EMBL/GenBank/DDBJ whole genome shotgun (WGS) entry which is preliminary data.</text>
</comment>
<reference evidence="1 2" key="1">
    <citation type="submission" date="2024-05" db="EMBL/GenBank/DDBJ databases">
        <title>Genome sequencing and assembly of Indian major carp, Cirrhinus mrigala (Hamilton, 1822).</title>
        <authorList>
            <person name="Mohindra V."/>
            <person name="Chowdhury L.M."/>
            <person name="Lal K."/>
            <person name="Jena J.K."/>
        </authorList>
    </citation>
    <scope>NUCLEOTIDE SEQUENCE [LARGE SCALE GENOMIC DNA]</scope>
    <source>
        <strain evidence="1">CM1030</strain>
        <tissue evidence="1">Blood</tissue>
    </source>
</reference>
<evidence type="ECO:0000313" key="2">
    <source>
        <dbReference type="Proteomes" id="UP001529510"/>
    </source>
</evidence>
<accession>A0ABD0QR52</accession>